<feature type="region of interest" description="Disordered" evidence="6">
    <location>
        <begin position="564"/>
        <end position="596"/>
    </location>
</feature>
<evidence type="ECO:0000256" key="3">
    <source>
        <dbReference type="ARBA" id="ARBA00022777"/>
    </source>
</evidence>
<feature type="compositionally biased region" description="Low complexity" evidence="6">
    <location>
        <begin position="653"/>
        <end position="685"/>
    </location>
</feature>
<feature type="compositionally biased region" description="Polar residues" evidence="6">
    <location>
        <begin position="421"/>
        <end position="430"/>
    </location>
</feature>
<dbReference type="OrthoDB" id="4062651at2759"/>
<evidence type="ECO:0000256" key="4">
    <source>
        <dbReference type="ARBA" id="ARBA00022840"/>
    </source>
</evidence>
<feature type="region of interest" description="Disordered" evidence="6">
    <location>
        <begin position="731"/>
        <end position="750"/>
    </location>
</feature>
<feature type="compositionally biased region" description="Basic and acidic residues" evidence="6">
    <location>
        <begin position="180"/>
        <end position="189"/>
    </location>
</feature>
<feature type="compositionally biased region" description="Basic and acidic residues" evidence="6">
    <location>
        <begin position="690"/>
        <end position="701"/>
    </location>
</feature>
<dbReference type="AlphaFoldDB" id="A0A1Y2G1Y6"/>
<dbReference type="InterPro" id="IPR011009">
    <property type="entry name" value="Kinase-like_dom_sf"/>
</dbReference>
<dbReference type="EMBL" id="MCGR01000005">
    <property type="protein sequence ID" value="ORY89601.1"/>
    <property type="molecule type" value="Genomic_DNA"/>
</dbReference>
<accession>A0A1Y2G1Y6</accession>
<feature type="domain" description="Protein kinase" evidence="7">
    <location>
        <begin position="336"/>
        <end position="849"/>
    </location>
</feature>
<dbReference type="GO" id="GO:0005737">
    <property type="term" value="C:cytoplasm"/>
    <property type="evidence" value="ECO:0007669"/>
    <property type="project" value="TreeGrafter"/>
</dbReference>
<dbReference type="Pfam" id="PF00069">
    <property type="entry name" value="Pkinase"/>
    <property type="match status" value="1"/>
</dbReference>
<evidence type="ECO:0000256" key="6">
    <source>
        <dbReference type="SAM" id="MobiDB-lite"/>
    </source>
</evidence>
<feature type="compositionally biased region" description="Pro residues" evidence="6">
    <location>
        <begin position="583"/>
        <end position="596"/>
    </location>
</feature>
<dbReference type="PANTHER" id="PTHR11042:SF190">
    <property type="entry name" value="MITOSIS INHIBITOR PROTEIN KINASE MIK1"/>
    <property type="match status" value="1"/>
</dbReference>
<dbReference type="STRING" id="106004.A0A1Y2G1Y6"/>
<dbReference type="GO" id="GO:0005634">
    <property type="term" value="C:nucleus"/>
    <property type="evidence" value="ECO:0007669"/>
    <property type="project" value="TreeGrafter"/>
</dbReference>
<dbReference type="InterPro" id="IPR000719">
    <property type="entry name" value="Prot_kinase_dom"/>
</dbReference>
<keyword evidence="3 8" id="KW-0418">Kinase</keyword>
<comment type="similarity">
    <text evidence="5">Belongs to the protein kinase superfamily. Ser/Thr protein kinase family. GCN2 subfamily.</text>
</comment>
<feature type="compositionally biased region" description="Low complexity" evidence="6">
    <location>
        <begin position="191"/>
        <end position="207"/>
    </location>
</feature>
<dbReference type="PROSITE" id="PS00108">
    <property type="entry name" value="PROTEIN_KINASE_ST"/>
    <property type="match status" value="1"/>
</dbReference>
<keyword evidence="1" id="KW-0808">Transferase</keyword>
<dbReference type="InterPro" id="IPR008271">
    <property type="entry name" value="Ser/Thr_kinase_AS"/>
</dbReference>
<feature type="compositionally biased region" description="Low complexity" evidence="6">
    <location>
        <begin position="466"/>
        <end position="476"/>
    </location>
</feature>
<keyword evidence="9" id="KW-1185">Reference proteome</keyword>
<feature type="compositionally biased region" description="Basic residues" evidence="6">
    <location>
        <begin position="371"/>
        <end position="381"/>
    </location>
</feature>
<feature type="compositionally biased region" description="Basic and acidic residues" evidence="6">
    <location>
        <begin position="101"/>
        <end position="120"/>
    </location>
</feature>
<evidence type="ECO:0000256" key="5">
    <source>
        <dbReference type="ARBA" id="ARBA00037982"/>
    </source>
</evidence>
<name>A0A1Y2G1Y6_9BASI</name>
<feature type="compositionally biased region" description="Pro residues" evidence="6">
    <location>
        <begin position="83"/>
        <end position="96"/>
    </location>
</feature>
<feature type="region of interest" description="Disordered" evidence="6">
    <location>
        <begin position="370"/>
        <end position="486"/>
    </location>
</feature>
<feature type="compositionally biased region" description="Low complexity" evidence="6">
    <location>
        <begin position="737"/>
        <end position="750"/>
    </location>
</feature>
<dbReference type="PANTHER" id="PTHR11042">
    <property type="entry name" value="EUKARYOTIC TRANSLATION INITIATION FACTOR 2-ALPHA KINASE EIF2-ALPHA KINASE -RELATED"/>
    <property type="match status" value="1"/>
</dbReference>
<evidence type="ECO:0000313" key="9">
    <source>
        <dbReference type="Proteomes" id="UP000193467"/>
    </source>
</evidence>
<feature type="compositionally biased region" description="Pro residues" evidence="6">
    <location>
        <begin position="123"/>
        <end position="138"/>
    </location>
</feature>
<comment type="caution">
    <text evidence="8">The sequence shown here is derived from an EMBL/GenBank/DDBJ whole genome shotgun (WGS) entry which is preliminary data.</text>
</comment>
<dbReference type="InterPro" id="IPR050339">
    <property type="entry name" value="CC_SR_Kinase"/>
</dbReference>
<feature type="compositionally biased region" description="Low complexity" evidence="6">
    <location>
        <begin position="71"/>
        <end position="82"/>
    </location>
</feature>
<dbReference type="SMART" id="SM00220">
    <property type="entry name" value="S_TKc"/>
    <property type="match status" value="1"/>
</dbReference>
<dbReference type="InParanoid" id="A0A1Y2G1Y6"/>
<feature type="region of interest" description="Disordered" evidence="6">
    <location>
        <begin position="1"/>
        <end position="212"/>
    </location>
</feature>
<evidence type="ECO:0000259" key="7">
    <source>
        <dbReference type="PROSITE" id="PS50011"/>
    </source>
</evidence>
<sequence>MRPPPPPPISTSSSPSIAPQLELPPVSPHLLLPSEQAALGLPASPSSPTAPQTPEPKKPSRNNLFSLDWAPVTPNVPSRSSTPPVPSTPLDIPSPRPSWRAQERERELQHARRISVDSGDRPFTPPSPKGPQPPPPPASSTTKRPSFSSAPVGQPSIAPPTNRAATRQELPHTPTSPEFFHGESGRVEVRSGGAAASSSSAHGPGISDNPVLDLRQSPRLRLIPAREYLLGEGRHAIVYLGSFIPRPSSPLPPTWTLCAAKRIFADRESQLAGLGEAFILSKLASAQVPPFPLGSLAERGSQFILRLYGVKDERDGVEMVGEEDPVTRRKKAWEDASAGGGLGLGRPSNWASSTDLRAFSEMAATSAAAKIPHRRSLRRQHSFTPSDLSPLIGSPSVENGEEFFASFPHGEDPLATPHPQPQQLVELQQSSRKKGPRHSEPPPAPLRSDFFAVDDHRHSTTTSRLPSGSPPSTTKPSPSPPDDSPRMILLLEYCPFGHALSFAKMYPERMGKRRWLEWARQLVSAVAWAHERGVLHADIKPQNVLVASDLTIRLSDFGMSSFLPSASSSTPPPSDPLGLGTPPYSPPEFVRPPPSPFGRPSDIFSLGVTLSVLIAGHEPYEGMRTVERMLWVGRGGYWEWEERRREGGMESASVSRQGSIRSGRSRAGSGASKTGSAAGLSVLGGSRQGRRSESVESERSVRSVTSGKGNGAGRSSWTLAVSAKRLLADESAEVEEAPSTSPGTPSSTASFVHHASTIPFLLVPPPSPPLDEETAESHSDTEDDENTADEDFTIYANTTYSDGTPHQYFLNGEDVVPLEVRSLLKAMTSPREGDRPTAKEVLAVLDALL</sequence>
<keyword evidence="2" id="KW-0547">Nucleotide-binding</keyword>
<reference evidence="8 9" key="1">
    <citation type="submission" date="2016-07" db="EMBL/GenBank/DDBJ databases">
        <title>Pervasive Adenine N6-methylation of Active Genes in Fungi.</title>
        <authorList>
            <consortium name="DOE Joint Genome Institute"/>
            <person name="Mondo S.J."/>
            <person name="Dannebaum R.O."/>
            <person name="Kuo R.C."/>
            <person name="Labutti K."/>
            <person name="Haridas S."/>
            <person name="Kuo A."/>
            <person name="Salamov A."/>
            <person name="Ahrendt S.R."/>
            <person name="Lipzen A."/>
            <person name="Sullivan W."/>
            <person name="Andreopoulos W.B."/>
            <person name="Clum A."/>
            <person name="Lindquist E."/>
            <person name="Daum C."/>
            <person name="Ramamoorthy G.K."/>
            <person name="Gryganskyi A."/>
            <person name="Culley D."/>
            <person name="Magnuson J.K."/>
            <person name="James T.Y."/>
            <person name="O'Malley M.A."/>
            <person name="Stajich J.E."/>
            <person name="Spatafora J.W."/>
            <person name="Visel A."/>
            <person name="Grigoriev I.V."/>
        </authorList>
    </citation>
    <scope>NUCLEOTIDE SEQUENCE [LARGE SCALE GENOMIC DNA]</scope>
    <source>
        <strain evidence="8 9">62-1032</strain>
    </source>
</reference>
<feature type="compositionally biased region" description="Low complexity" evidence="6">
    <location>
        <begin position="10"/>
        <end position="52"/>
    </location>
</feature>
<proteinExistence type="inferred from homology"/>
<dbReference type="GO" id="GO:0110031">
    <property type="term" value="P:negative regulation of G2/MI transition of meiotic cell cycle"/>
    <property type="evidence" value="ECO:0007669"/>
    <property type="project" value="TreeGrafter"/>
</dbReference>
<dbReference type="GO" id="GO:0005524">
    <property type="term" value="F:ATP binding"/>
    <property type="evidence" value="ECO:0007669"/>
    <property type="project" value="UniProtKB-KW"/>
</dbReference>
<organism evidence="8 9">
    <name type="scientific">Leucosporidium creatinivorum</name>
    <dbReference type="NCBI Taxonomy" id="106004"/>
    <lineage>
        <taxon>Eukaryota</taxon>
        <taxon>Fungi</taxon>
        <taxon>Dikarya</taxon>
        <taxon>Basidiomycota</taxon>
        <taxon>Pucciniomycotina</taxon>
        <taxon>Microbotryomycetes</taxon>
        <taxon>Leucosporidiales</taxon>
        <taxon>Leucosporidium</taxon>
    </lineage>
</organism>
<dbReference type="SUPFAM" id="SSF56112">
    <property type="entry name" value="Protein kinase-like (PK-like)"/>
    <property type="match status" value="1"/>
</dbReference>
<keyword evidence="4" id="KW-0067">ATP-binding</keyword>
<dbReference type="Gene3D" id="1.10.510.10">
    <property type="entry name" value="Transferase(Phosphotransferase) domain 1"/>
    <property type="match status" value="1"/>
</dbReference>
<protein>
    <submittedName>
        <fullName evidence="8">Kinase-like domain-containing protein</fullName>
    </submittedName>
</protein>
<gene>
    <name evidence="8" type="ORF">BCR35DRAFT_328968</name>
</gene>
<dbReference type="GO" id="GO:0004713">
    <property type="term" value="F:protein tyrosine kinase activity"/>
    <property type="evidence" value="ECO:0007669"/>
    <property type="project" value="TreeGrafter"/>
</dbReference>
<evidence type="ECO:0000256" key="1">
    <source>
        <dbReference type="ARBA" id="ARBA00022679"/>
    </source>
</evidence>
<feature type="region of interest" description="Disordered" evidence="6">
    <location>
        <begin position="644"/>
        <end position="715"/>
    </location>
</feature>
<dbReference type="PRINTS" id="PR01217">
    <property type="entry name" value="PRICHEXTENSN"/>
</dbReference>
<evidence type="ECO:0000256" key="2">
    <source>
        <dbReference type="ARBA" id="ARBA00022741"/>
    </source>
</evidence>
<dbReference type="Proteomes" id="UP000193467">
    <property type="component" value="Unassembled WGS sequence"/>
</dbReference>
<evidence type="ECO:0000313" key="8">
    <source>
        <dbReference type="EMBL" id="ORY89601.1"/>
    </source>
</evidence>
<dbReference type="PROSITE" id="PS50011">
    <property type="entry name" value="PROTEIN_KINASE_DOM"/>
    <property type="match status" value="1"/>
</dbReference>
<feature type="region of interest" description="Disordered" evidence="6">
    <location>
        <begin position="759"/>
        <end position="789"/>
    </location>
</feature>